<dbReference type="PANTHER" id="PTHR44259:SF87">
    <property type="entry name" value="F-BOX DOMAIN-CONTAINING PROTEIN"/>
    <property type="match status" value="1"/>
</dbReference>
<protein>
    <recommendedName>
        <fullName evidence="2">KIB1-4 beta-propeller domain-containing protein</fullName>
    </recommendedName>
</protein>
<dbReference type="Proteomes" id="UP001064489">
    <property type="component" value="Chromosome 4"/>
</dbReference>
<dbReference type="InterPro" id="IPR050942">
    <property type="entry name" value="F-box_BR-signaling"/>
</dbReference>
<keyword evidence="4" id="KW-1185">Reference proteome</keyword>
<organism evidence="3 4">
    <name type="scientific">Acer negundo</name>
    <name type="common">Box elder</name>
    <dbReference type="NCBI Taxonomy" id="4023"/>
    <lineage>
        <taxon>Eukaryota</taxon>
        <taxon>Viridiplantae</taxon>
        <taxon>Streptophyta</taxon>
        <taxon>Embryophyta</taxon>
        <taxon>Tracheophyta</taxon>
        <taxon>Spermatophyta</taxon>
        <taxon>Magnoliopsida</taxon>
        <taxon>eudicotyledons</taxon>
        <taxon>Gunneridae</taxon>
        <taxon>Pentapetalae</taxon>
        <taxon>rosids</taxon>
        <taxon>malvids</taxon>
        <taxon>Sapindales</taxon>
        <taxon>Sapindaceae</taxon>
        <taxon>Hippocastanoideae</taxon>
        <taxon>Acereae</taxon>
        <taxon>Acer</taxon>
    </lineage>
</organism>
<feature type="region of interest" description="Disordered" evidence="1">
    <location>
        <begin position="158"/>
        <end position="187"/>
    </location>
</feature>
<feature type="compositionally biased region" description="Acidic residues" evidence="1">
    <location>
        <begin position="166"/>
        <end position="187"/>
    </location>
</feature>
<reference evidence="3" key="1">
    <citation type="journal article" date="2022" name="Plant J.">
        <title>Strategies of tolerance reflected in two North American maple genomes.</title>
        <authorList>
            <person name="McEvoy S.L."/>
            <person name="Sezen U.U."/>
            <person name="Trouern-Trend A."/>
            <person name="McMahon S.M."/>
            <person name="Schaberg P.G."/>
            <person name="Yang J."/>
            <person name="Wegrzyn J.L."/>
            <person name="Swenson N.G."/>
        </authorList>
    </citation>
    <scope>NUCLEOTIDE SEQUENCE</scope>
    <source>
        <strain evidence="3">91603</strain>
    </source>
</reference>
<accession>A0AAD5J007</accession>
<evidence type="ECO:0000256" key="1">
    <source>
        <dbReference type="SAM" id="MobiDB-lite"/>
    </source>
</evidence>
<dbReference type="Pfam" id="PF03478">
    <property type="entry name" value="Beta-prop_KIB1-4"/>
    <property type="match status" value="1"/>
</dbReference>
<dbReference type="AlphaFoldDB" id="A0AAD5J007"/>
<evidence type="ECO:0000313" key="4">
    <source>
        <dbReference type="Proteomes" id="UP001064489"/>
    </source>
</evidence>
<feature type="domain" description="KIB1-4 beta-propeller" evidence="2">
    <location>
        <begin position="103"/>
        <end position="261"/>
    </location>
</feature>
<reference evidence="3" key="2">
    <citation type="submission" date="2023-02" db="EMBL/GenBank/DDBJ databases">
        <authorList>
            <person name="Swenson N.G."/>
            <person name="Wegrzyn J.L."/>
            <person name="Mcevoy S.L."/>
        </authorList>
    </citation>
    <scope>NUCLEOTIDE SEQUENCE</scope>
    <source>
        <strain evidence="3">91603</strain>
        <tissue evidence="3">Leaf</tissue>
    </source>
</reference>
<sequence length="298" mass="34781">MERLDLVDCIRASNICKSWRSVAVNRKKKIKTAQVPWLLSHRDNHQPRTKSLRFFDFSLGSSYNISLPRSSTTLFGWWYCGSSKGWLVIAKEEEWIVKNVAFVSYLVESNGELLIVHRIKSVIGSTIHPNNPSSDLLDLMIMEDVETVAKLKRVKDGEDNYYDTNDQNDDEDHIHEDDQEEEDHDDDNMIDFKYFETSKFEVFKIDDPSANNNNNMSVTRLNRPGDRMLFVSKLGSVSVKAPEFNEMKENYISFVEDEEQGNYHIGISHESRIFYLEDERIERCFPSMNHMSWFAPNL</sequence>
<dbReference type="InterPro" id="IPR005174">
    <property type="entry name" value="KIB1-4_b-propeller"/>
</dbReference>
<evidence type="ECO:0000259" key="2">
    <source>
        <dbReference type="Pfam" id="PF03478"/>
    </source>
</evidence>
<evidence type="ECO:0000313" key="3">
    <source>
        <dbReference type="EMBL" id="KAI9181766.1"/>
    </source>
</evidence>
<gene>
    <name evidence="3" type="ORF">LWI28_018375</name>
</gene>
<dbReference type="PANTHER" id="PTHR44259">
    <property type="entry name" value="OS07G0183000 PROTEIN-RELATED"/>
    <property type="match status" value="1"/>
</dbReference>
<comment type="caution">
    <text evidence="3">The sequence shown here is derived from an EMBL/GenBank/DDBJ whole genome shotgun (WGS) entry which is preliminary data.</text>
</comment>
<name>A0AAD5J007_ACENE</name>
<dbReference type="EMBL" id="JAJSOW010000101">
    <property type="protein sequence ID" value="KAI9181766.1"/>
    <property type="molecule type" value="Genomic_DNA"/>
</dbReference>
<proteinExistence type="predicted"/>